<feature type="non-terminal residue" evidence="1">
    <location>
        <position position="103"/>
    </location>
</feature>
<gene>
    <name evidence="1" type="ORF">RPERSI_LOCUS23887</name>
</gene>
<name>A0ACA9RXD5_9GLOM</name>
<evidence type="ECO:0000313" key="1">
    <source>
        <dbReference type="EMBL" id="CAG8813957.1"/>
    </source>
</evidence>
<comment type="caution">
    <text evidence="1">The sequence shown here is derived from an EMBL/GenBank/DDBJ whole genome shotgun (WGS) entry which is preliminary data.</text>
</comment>
<proteinExistence type="predicted"/>
<protein>
    <submittedName>
        <fullName evidence="1">31614_t:CDS:1</fullName>
    </submittedName>
</protein>
<sequence length="103" mass="12106">TFYSQYINMMEYVFVDDLHRYKRLKVTRACESCRRRKVKCDGGSGGSQTPCSSCRKLKIDCIFSNMAMKRTAPKTEQEQMDERLQRSESLLHKLDEDDVKARK</sequence>
<reference evidence="1" key="1">
    <citation type="submission" date="2021-06" db="EMBL/GenBank/DDBJ databases">
        <authorList>
            <person name="Kallberg Y."/>
            <person name="Tangrot J."/>
            <person name="Rosling A."/>
        </authorList>
    </citation>
    <scope>NUCLEOTIDE SEQUENCE</scope>
    <source>
        <strain evidence="1">MA461A</strain>
    </source>
</reference>
<keyword evidence="2" id="KW-1185">Reference proteome</keyword>
<dbReference type="Proteomes" id="UP000789920">
    <property type="component" value="Unassembled WGS sequence"/>
</dbReference>
<dbReference type="EMBL" id="CAJVQC010075568">
    <property type="protein sequence ID" value="CAG8813957.1"/>
    <property type="molecule type" value="Genomic_DNA"/>
</dbReference>
<organism evidence="1 2">
    <name type="scientific">Racocetra persica</name>
    <dbReference type="NCBI Taxonomy" id="160502"/>
    <lineage>
        <taxon>Eukaryota</taxon>
        <taxon>Fungi</taxon>
        <taxon>Fungi incertae sedis</taxon>
        <taxon>Mucoromycota</taxon>
        <taxon>Glomeromycotina</taxon>
        <taxon>Glomeromycetes</taxon>
        <taxon>Diversisporales</taxon>
        <taxon>Gigasporaceae</taxon>
        <taxon>Racocetra</taxon>
    </lineage>
</organism>
<evidence type="ECO:0000313" key="2">
    <source>
        <dbReference type="Proteomes" id="UP000789920"/>
    </source>
</evidence>
<feature type="non-terminal residue" evidence="1">
    <location>
        <position position="1"/>
    </location>
</feature>
<accession>A0ACA9RXD5</accession>